<dbReference type="RefSeq" id="WP_187735252.1">
    <property type="nucleotide sequence ID" value="NZ_CP060790.1"/>
</dbReference>
<evidence type="ECO:0000313" key="1">
    <source>
        <dbReference type="EMBL" id="QNP58260.1"/>
    </source>
</evidence>
<dbReference type="PANTHER" id="PTHR38011">
    <property type="entry name" value="DIHYDROFOLATE REDUCTASE FAMILY PROTEIN (AFU_ORTHOLOGUE AFUA_8G06820)"/>
    <property type="match status" value="1"/>
</dbReference>
<dbReference type="InterPro" id="IPR024072">
    <property type="entry name" value="DHFR-like_dom_sf"/>
</dbReference>
<name>A0A7H0HCJ4_9BURK</name>
<dbReference type="InterPro" id="IPR050765">
    <property type="entry name" value="Riboflavin_Biosynth_HTPR"/>
</dbReference>
<sequence length="118" mass="12649">MTEIVYYVAASLDGRIAGPRGELDWLFAFDQAGTDYGLADFMAGVDAVVMGRATYDAVLGLGWSYGDRPAWVLSHRAPRADRRHRPRPCAGGRSTLPRCSRSAAPRGCAACGSWAVAT</sequence>
<reference evidence="1 2" key="1">
    <citation type="submission" date="2020-08" db="EMBL/GenBank/DDBJ databases">
        <title>Genome sequence of Acidovorax monticola KACC 19171T.</title>
        <authorList>
            <person name="Hyun D.-W."/>
            <person name="Bae J.-W."/>
        </authorList>
    </citation>
    <scope>NUCLEOTIDE SEQUENCE [LARGE SCALE GENOMIC DNA]</scope>
    <source>
        <strain evidence="1 2">KACC 19171</strain>
    </source>
</reference>
<organism evidence="1 2">
    <name type="scientific">Paenacidovorax monticola</name>
    <dbReference type="NCBI Taxonomy" id="1926868"/>
    <lineage>
        <taxon>Bacteria</taxon>
        <taxon>Pseudomonadati</taxon>
        <taxon>Pseudomonadota</taxon>
        <taxon>Betaproteobacteria</taxon>
        <taxon>Burkholderiales</taxon>
        <taxon>Comamonadaceae</taxon>
        <taxon>Paenacidovorax</taxon>
    </lineage>
</organism>
<dbReference type="PANTHER" id="PTHR38011:SF11">
    <property type="entry name" value="2,5-DIAMINO-6-RIBOSYLAMINO-4(3H)-PYRIMIDINONE 5'-PHOSPHATE REDUCTASE"/>
    <property type="match status" value="1"/>
</dbReference>
<protein>
    <recommendedName>
        <fullName evidence="3">Dihydrofolate reductase family protein</fullName>
    </recommendedName>
</protein>
<gene>
    <name evidence="1" type="ORF">H9L24_14460</name>
</gene>
<dbReference type="Proteomes" id="UP000516057">
    <property type="component" value="Chromosome"/>
</dbReference>
<dbReference type="SUPFAM" id="SSF53597">
    <property type="entry name" value="Dihydrofolate reductase-like"/>
    <property type="match status" value="1"/>
</dbReference>
<dbReference type="Gene3D" id="3.40.430.10">
    <property type="entry name" value="Dihydrofolate Reductase, subunit A"/>
    <property type="match status" value="1"/>
</dbReference>
<dbReference type="KEGG" id="amon:H9L24_14460"/>
<dbReference type="AlphaFoldDB" id="A0A7H0HCJ4"/>
<dbReference type="EMBL" id="CP060790">
    <property type="protein sequence ID" value="QNP58260.1"/>
    <property type="molecule type" value="Genomic_DNA"/>
</dbReference>
<evidence type="ECO:0008006" key="3">
    <source>
        <dbReference type="Google" id="ProtNLM"/>
    </source>
</evidence>
<accession>A0A7H0HCJ4</accession>
<keyword evidence="2" id="KW-1185">Reference proteome</keyword>
<proteinExistence type="predicted"/>
<evidence type="ECO:0000313" key="2">
    <source>
        <dbReference type="Proteomes" id="UP000516057"/>
    </source>
</evidence>